<dbReference type="AlphaFoldDB" id="A0A0P0Y570"/>
<accession>A0A0P0Y570</accession>
<evidence type="ECO:0000256" key="1">
    <source>
        <dbReference type="SAM" id="MobiDB-lite"/>
    </source>
</evidence>
<evidence type="ECO:0000313" key="3">
    <source>
        <dbReference type="Proteomes" id="UP000059680"/>
    </source>
</evidence>
<dbReference type="Proteomes" id="UP000059680">
    <property type="component" value="Chromosome 11"/>
</dbReference>
<keyword evidence="3" id="KW-1185">Reference proteome</keyword>
<feature type="compositionally biased region" description="Acidic residues" evidence="1">
    <location>
        <begin position="41"/>
        <end position="53"/>
    </location>
</feature>
<gene>
    <name evidence="2" type="ordered locus">Os11g0649350</name>
    <name evidence="2" type="ORF">OSNPB_110649350</name>
</gene>
<reference evidence="2 3" key="3">
    <citation type="journal article" date="2013" name="Rice">
        <title>Improvement of the Oryza sativa Nipponbare reference genome using next generation sequence and optical map data.</title>
        <authorList>
            <person name="Kawahara Y."/>
            <person name="de la Bastide M."/>
            <person name="Hamilton J.P."/>
            <person name="Kanamori H."/>
            <person name="McCombie W.R."/>
            <person name="Ouyang S."/>
            <person name="Schwartz D.C."/>
            <person name="Tanaka T."/>
            <person name="Wu J."/>
            <person name="Zhou S."/>
            <person name="Childs K.L."/>
            <person name="Davidson R.M."/>
            <person name="Lin H."/>
            <person name="Quesada-Ocampo L."/>
            <person name="Vaillancourt B."/>
            <person name="Sakai H."/>
            <person name="Lee S.S."/>
            <person name="Kim J."/>
            <person name="Numa H."/>
            <person name="Itoh T."/>
            <person name="Buell C.R."/>
            <person name="Matsumoto T."/>
        </authorList>
    </citation>
    <scope>NUCLEOTIDE SEQUENCE [LARGE SCALE GENOMIC DNA]</scope>
    <source>
        <strain evidence="3">cv. Nipponbare</strain>
    </source>
</reference>
<dbReference type="PaxDb" id="39947-A0A0P0Y570"/>
<evidence type="ECO:0000313" key="2">
    <source>
        <dbReference type="EMBL" id="BAT15069.1"/>
    </source>
</evidence>
<proteinExistence type="predicted"/>
<dbReference type="InParanoid" id="A0A0P0Y570"/>
<protein>
    <submittedName>
        <fullName evidence="2">Os11g0649350 protein</fullName>
    </submittedName>
</protein>
<dbReference type="EMBL" id="AP014967">
    <property type="protein sequence ID" value="BAT15069.1"/>
    <property type="molecule type" value="Genomic_DNA"/>
</dbReference>
<feature type="region of interest" description="Disordered" evidence="1">
    <location>
        <begin position="39"/>
        <end position="60"/>
    </location>
</feature>
<name>A0A0P0Y570_ORYSJ</name>
<organism evidence="2 3">
    <name type="scientific">Oryza sativa subsp. japonica</name>
    <name type="common">Rice</name>
    <dbReference type="NCBI Taxonomy" id="39947"/>
    <lineage>
        <taxon>Eukaryota</taxon>
        <taxon>Viridiplantae</taxon>
        <taxon>Streptophyta</taxon>
        <taxon>Embryophyta</taxon>
        <taxon>Tracheophyta</taxon>
        <taxon>Spermatophyta</taxon>
        <taxon>Magnoliopsida</taxon>
        <taxon>Liliopsida</taxon>
        <taxon>Poales</taxon>
        <taxon>Poaceae</taxon>
        <taxon>BOP clade</taxon>
        <taxon>Oryzoideae</taxon>
        <taxon>Oryzeae</taxon>
        <taxon>Oryzinae</taxon>
        <taxon>Oryza</taxon>
        <taxon>Oryza sativa</taxon>
    </lineage>
</organism>
<reference evidence="2 3" key="2">
    <citation type="journal article" date="2013" name="Plant Cell Physiol.">
        <title>Rice Annotation Project Database (RAP-DB): an integrative and interactive database for rice genomics.</title>
        <authorList>
            <person name="Sakai H."/>
            <person name="Lee S.S."/>
            <person name="Tanaka T."/>
            <person name="Numa H."/>
            <person name="Kim J."/>
            <person name="Kawahara Y."/>
            <person name="Wakimoto H."/>
            <person name="Yang C.C."/>
            <person name="Iwamoto M."/>
            <person name="Abe T."/>
            <person name="Yamada Y."/>
            <person name="Muto A."/>
            <person name="Inokuchi H."/>
            <person name="Ikemura T."/>
            <person name="Matsumoto T."/>
            <person name="Sasaki T."/>
            <person name="Itoh T."/>
        </authorList>
    </citation>
    <scope>NUCLEOTIDE SEQUENCE [LARGE SCALE GENOMIC DNA]</scope>
    <source>
        <strain evidence="3">cv. Nipponbare</strain>
    </source>
</reference>
<reference evidence="3" key="1">
    <citation type="journal article" date="2005" name="Nature">
        <title>The map-based sequence of the rice genome.</title>
        <authorList>
            <consortium name="International rice genome sequencing project (IRGSP)"/>
            <person name="Matsumoto T."/>
            <person name="Wu J."/>
            <person name="Kanamori H."/>
            <person name="Katayose Y."/>
            <person name="Fujisawa M."/>
            <person name="Namiki N."/>
            <person name="Mizuno H."/>
            <person name="Yamamoto K."/>
            <person name="Antonio B.A."/>
            <person name="Baba T."/>
            <person name="Sakata K."/>
            <person name="Nagamura Y."/>
            <person name="Aoki H."/>
            <person name="Arikawa K."/>
            <person name="Arita K."/>
            <person name="Bito T."/>
            <person name="Chiden Y."/>
            <person name="Fujitsuka N."/>
            <person name="Fukunaka R."/>
            <person name="Hamada M."/>
            <person name="Harada C."/>
            <person name="Hayashi A."/>
            <person name="Hijishita S."/>
            <person name="Honda M."/>
            <person name="Hosokawa S."/>
            <person name="Ichikawa Y."/>
            <person name="Idonuma A."/>
            <person name="Iijima M."/>
            <person name="Ikeda M."/>
            <person name="Ikeno M."/>
            <person name="Ito K."/>
            <person name="Ito S."/>
            <person name="Ito T."/>
            <person name="Ito Y."/>
            <person name="Ito Y."/>
            <person name="Iwabuchi A."/>
            <person name="Kamiya K."/>
            <person name="Karasawa W."/>
            <person name="Kurita K."/>
            <person name="Katagiri S."/>
            <person name="Kikuta A."/>
            <person name="Kobayashi H."/>
            <person name="Kobayashi N."/>
            <person name="Machita K."/>
            <person name="Maehara T."/>
            <person name="Masukawa M."/>
            <person name="Mizubayashi T."/>
            <person name="Mukai Y."/>
            <person name="Nagasaki H."/>
            <person name="Nagata Y."/>
            <person name="Naito S."/>
            <person name="Nakashima M."/>
            <person name="Nakama Y."/>
            <person name="Nakamichi Y."/>
            <person name="Nakamura M."/>
            <person name="Meguro A."/>
            <person name="Negishi M."/>
            <person name="Ohta I."/>
            <person name="Ohta T."/>
            <person name="Okamoto M."/>
            <person name="Ono N."/>
            <person name="Saji S."/>
            <person name="Sakaguchi M."/>
            <person name="Sakai K."/>
            <person name="Shibata M."/>
            <person name="Shimokawa T."/>
            <person name="Song J."/>
            <person name="Takazaki Y."/>
            <person name="Terasawa K."/>
            <person name="Tsugane M."/>
            <person name="Tsuji K."/>
            <person name="Ueda S."/>
            <person name="Waki K."/>
            <person name="Yamagata H."/>
            <person name="Yamamoto M."/>
            <person name="Yamamoto S."/>
            <person name="Yamane H."/>
            <person name="Yoshiki S."/>
            <person name="Yoshihara R."/>
            <person name="Yukawa K."/>
            <person name="Zhong H."/>
            <person name="Yano M."/>
            <person name="Yuan Q."/>
            <person name="Ouyang S."/>
            <person name="Liu J."/>
            <person name="Jones K.M."/>
            <person name="Gansberger K."/>
            <person name="Moffat K."/>
            <person name="Hill J."/>
            <person name="Bera J."/>
            <person name="Fadrosh D."/>
            <person name="Jin S."/>
            <person name="Johri S."/>
            <person name="Kim M."/>
            <person name="Overton L."/>
            <person name="Reardon M."/>
            <person name="Tsitrin T."/>
            <person name="Vuong H."/>
            <person name="Weaver B."/>
            <person name="Ciecko A."/>
            <person name="Tallon L."/>
            <person name="Jackson J."/>
            <person name="Pai G."/>
            <person name="Aken S.V."/>
            <person name="Utterback T."/>
            <person name="Reidmuller S."/>
            <person name="Feldblyum T."/>
            <person name="Hsiao J."/>
            <person name="Zismann V."/>
            <person name="Iobst S."/>
            <person name="de Vazeille A.R."/>
            <person name="Buell C.R."/>
            <person name="Ying K."/>
            <person name="Li Y."/>
            <person name="Lu T."/>
            <person name="Huang Y."/>
            <person name="Zhao Q."/>
            <person name="Feng Q."/>
            <person name="Zhang L."/>
            <person name="Zhu J."/>
            <person name="Weng Q."/>
            <person name="Mu J."/>
            <person name="Lu Y."/>
            <person name="Fan D."/>
            <person name="Liu Y."/>
            <person name="Guan J."/>
            <person name="Zhang Y."/>
            <person name="Yu S."/>
            <person name="Liu X."/>
            <person name="Zhang Y."/>
            <person name="Hong G."/>
            <person name="Han B."/>
            <person name="Choisne N."/>
            <person name="Demange N."/>
            <person name="Orjeda G."/>
            <person name="Samain S."/>
            <person name="Cattolico L."/>
            <person name="Pelletier E."/>
            <person name="Couloux A."/>
            <person name="Segurens B."/>
            <person name="Wincker P."/>
            <person name="D'Hont A."/>
            <person name="Scarpelli C."/>
            <person name="Weissenbach J."/>
            <person name="Salanoubat M."/>
            <person name="Quetier F."/>
            <person name="Yu Y."/>
            <person name="Kim H.R."/>
            <person name="Rambo T."/>
            <person name="Currie J."/>
            <person name="Collura K."/>
            <person name="Luo M."/>
            <person name="Yang T."/>
            <person name="Ammiraju J.S.S."/>
            <person name="Engler F."/>
            <person name="Soderlund C."/>
            <person name="Wing R.A."/>
            <person name="Palmer L.E."/>
            <person name="de la Bastide M."/>
            <person name="Spiegel L."/>
            <person name="Nascimento L."/>
            <person name="Zutavern T."/>
            <person name="O'Shaughnessy A."/>
            <person name="Dike S."/>
            <person name="Dedhia N."/>
            <person name="Preston R."/>
            <person name="Balija V."/>
            <person name="McCombie W.R."/>
            <person name="Chow T."/>
            <person name="Chen H."/>
            <person name="Chung M."/>
            <person name="Chen C."/>
            <person name="Shaw J."/>
            <person name="Wu H."/>
            <person name="Hsiao K."/>
            <person name="Chao Y."/>
            <person name="Chu M."/>
            <person name="Cheng C."/>
            <person name="Hour A."/>
            <person name="Lee P."/>
            <person name="Lin S."/>
            <person name="Lin Y."/>
            <person name="Liou J."/>
            <person name="Liu S."/>
            <person name="Hsing Y."/>
            <person name="Raghuvanshi S."/>
            <person name="Mohanty A."/>
            <person name="Bharti A.K."/>
            <person name="Gaur A."/>
            <person name="Gupta V."/>
            <person name="Kumar D."/>
            <person name="Ravi V."/>
            <person name="Vij S."/>
            <person name="Kapur A."/>
            <person name="Khurana P."/>
            <person name="Khurana P."/>
            <person name="Khurana J.P."/>
            <person name="Tyagi A.K."/>
            <person name="Gaikwad K."/>
            <person name="Singh A."/>
            <person name="Dalal V."/>
            <person name="Srivastava S."/>
            <person name="Dixit A."/>
            <person name="Pal A.K."/>
            <person name="Ghazi I.A."/>
            <person name="Yadav M."/>
            <person name="Pandit A."/>
            <person name="Bhargava A."/>
            <person name="Sureshbabu K."/>
            <person name="Batra K."/>
            <person name="Sharma T.R."/>
            <person name="Mohapatra T."/>
            <person name="Singh N.K."/>
            <person name="Messing J."/>
            <person name="Nelson A.B."/>
            <person name="Fuks G."/>
            <person name="Kavchok S."/>
            <person name="Keizer G."/>
            <person name="Linton E."/>
            <person name="Llaca V."/>
            <person name="Song R."/>
            <person name="Tanyolac B."/>
            <person name="Young S."/>
            <person name="Ho-Il K."/>
            <person name="Hahn J.H."/>
            <person name="Sangsakoo G."/>
            <person name="Vanavichit A."/>
            <person name="de Mattos Luiz.A.T."/>
            <person name="Zimmer P.D."/>
            <person name="Malone G."/>
            <person name="Dellagostin O."/>
            <person name="de Oliveira A.C."/>
            <person name="Bevan M."/>
            <person name="Bancroft I."/>
            <person name="Minx P."/>
            <person name="Cordum H."/>
            <person name="Wilson R."/>
            <person name="Cheng Z."/>
            <person name="Jin W."/>
            <person name="Jiang J."/>
            <person name="Leong S.A."/>
            <person name="Iwama H."/>
            <person name="Gojobori T."/>
            <person name="Itoh T."/>
            <person name="Niimura Y."/>
            <person name="Fujii Y."/>
            <person name="Habara T."/>
            <person name="Sakai H."/>
            <person name="Sato Y."/>
            <person name="Wilson G."/>
            <person name="Kumar K."/>
            <person name="McCouch S."/>
            <person name="Juretic N."/>
            <person name="Hoen D."/>
            <person name="Wright S."/>
            <person name="Bruskiewich R."/>
            <person name="Bureau T."/>
            <person name="Miyao A."/>
            <person name="Hirochika H."/>
            <person name="Nishikawa T."/>
            <person name="Kadowaki K."/>
            <person name="Sugiura M."/>
            <person name="Burr B."/>
            <person name="Sasaki T."/>
        </authorList>
    </citation>
    <scope>NUCLEOTIDE SEQUENCE [LARGE SCALE GENOMIC DNA]</scope>
    <source>
        <strain evidence="3">cv. Nipponbare</strain>
    </source>
</reference>
<sequence length="97" mass="10562">MALKCQGMRSEGNAAAIAIPVHGDSESLGNFGSRALSLGSTEEDYGDSGSTEEVDARSGRRRRRWWWHCLGKKPGHRVGVVMMLLGERAKERSCGAE</sequence>